<feature type="domain" description="Multidrug resistance protein MdtA-like C-terminal permuted SH3" evidence="8">
    <location>
        <begin position="306"/>
        <end position="364"/>
    </location>
</feature>
<evidence type="ECO:0000259" key="5">
    <source>
        <dbReference type="Pfam" id="PF25876"/>
    </source>
</evidence>
<evidence type="ECO:0000256" key="3">
    <source>
        <dbReference type="SAM" id="Coils"/>
    </source>
</evidence>
<dbReference type="Pfam" id="PF25967">
    <property type="entry name" value="RND-MFP_C"/>
    <property type="match status" value="1"/>
</dbReference>
<organism evidence="9 10">
    <name type="scientific">Thalassobacterium maritimum</name>
    <dbReference type="NCBI Taxonomy" id="3041265"/>
    <lineage>
        <taxon>Bacteria</taxon>
        <taxon>Pseudomonadati</taxon>
        <taxon>Verrucomicrobiota</taxon>
        <taxon>Opitutia</taxon>
        <taxon>Puniceicoccales</taxon>
        <taxon>Coraliomargaritaceae</taxon>
        <taxon>Thalassobacterium</taxon>
    </lineage>
</organism>
<feature type="domain" description="Multidrug resistance protein MdtA-like beta-barrel" evidence="7">
    <location>
        <begin position="248"/>
        <end position="299"/>
    </location>
</feature>
<dbReference type="Gene3D" id="1.10.287.470">
    <property type="entry name" value="Helix hairpin bin"/>
    <property type="match status" value="1"/>
</dbReference>
<evidence type="ECO:0000259" key="8">
    <source>
        <dbReference type="Pfam" id="PF25967"/>
    </source>
</evidence>
<dbReference type="Pfam" id="PF25944">
    <property type="entry name" value="Beta-barrel_RND"/>
    <property type="match status" value="1"/>
</dbReference>
<dbReference type="NCBIfam" id="TIGR01730">
    <property type="entry name" value="RND_mfp"/>
    <property type="match status" value="1"/>
</dbReference>
<name>A0ABU1ATF4_9BACT</name>
<evidence type="ECO:0000256" key="2">
    <source>
        <dbReference type="ARBA" id="ARBA00009477"/>
    </source>
</evidence>
<evidence type="ECO:0000256" key="1">
    <source>
        <dbReference type="ARBA" id="ARBA00004196"/>
    </source>
</evidence>
<accession>A0ABU1ATF4</accession>
<dbReference type="EMBL" id="JARXHW010000014">
    <property type="protein sequence ID" value="MDQ8207445.1"/>
    <property type="molecule type" value="Genomic_DNA"/>
</dbReference>
<reference evidence="9 10" key="1">
    <citation type="submission" date="2023-04" db="EMBL/GenBank/DDBJ databases">
        <title>A novel bacteria isolated from coastal sediment.</title>
        <authorList>
            <person name="Liu X.-J."/>
            <person name="Du Z.-J."/>
        </authorList>
    </citation>
    <scope>NUCLEOTIDE SEQUENCE [LARGE SCALE GENOMIC DNA]</scope>
    <source>
        <strain evidence="9 10">SDUM461003</strain>
    </source>
</reference>
<dbReference type="InterPro" id="IPR058625">
    <property type="entry name" value="MdtA-like_BSH"/>
</dbReference>
<comment type="caution">
    <text evidence="9">The sequence shown here is derived from an EMBL/GenBank/DDBJ whole genome shotgun (WGS) entry which is preliminary data.</text>
</comment>
<feature type="signal peptide" evidence="4">
    <location>
        <begin position="1"/>
        <end position="25"/>
    </location>
</feature>
<comment type="similarity">
    <text evidence="2">Belongs to the membrane fusion protein (MFP) (TC 8.A.1) family.</text>
</comment>
<dbReference type="InterPro" id="IPR058626">
    <property type="entry name" value="MdtA-like_b-barrel"/>
</dbReference>
<feature type="domain" description="Multidrug resistance protein MdtA-like barrel-sandwich hybrid" evidence="6">
    <location>
        <begin position="63"/>
        <end position="200"/>
    </location>
</feature>
<proteinExistence type="inferred from homology"/>
<dbReference type="PANTHER" id="PTHR30158:SF26">
    <property type="entry name" value="RESISTANCE-NODULATION-CELL DIVISION (RND) MULTIDRUG EFFLUX MEMBRANE FUSION PROTEIN MEXE"/>
    <property type="match status" value="1"/>
</dbReference>
<sequence length="379" mass="41284">MNKPLSLAVSTLALLATLVGCDNKAASPASPAANAALPVPVANPTQQHIAEYADYTGRLEAVEIVDVRPRVSGYIESIHFTEGQKVKAGDLLYVIDARPFQAQVNRLQAQVNQAEAARSLAKANLKRAEKLIEVNAISQEEADIRNSEALQAEADVAAAIASLEAAHLDLEFTQVIAPIDGIADRREVTVGNLVVASETELTTIVPHSPIYAYYEVDERAFLRSLRRYFNGESGGRHSDAQIPAWLGLDDEEGYPHQGIINFSSNQLNPNTATLTVRALFQNEDEFLTPGLFARIRVATTEKADRILIPDTAIGTDQTIKYVWALKDDNSVERRTLELGPTHEGLRIVRSGLSTEDRIIVSGIQFIRPGMTVDPQAAAQ</sequence>
<dbReference type="InterPro" id="IPR058624">
    <property type="entry name" value="MdtA-like_HH"/>
</dbReference>
<dbReference type="Pfam" id="PF25876">
    <property type="entry name" value="HH_MFP_RND"/>
    <property type="match status" value="1"/>
</dbReference>
<dbReference type="InterPro" id="IPR006143">
    <property type="entry name" value="RND_pump_MFP"/>
</dbReference>
<dbReference type="PANTHER" id="PTHR30158">
    <property type="entry name" value="ACRA/E-RELATED COMPONENT OF DRUG EFFLUX TRANSPORTER"/>
    <property type="match status" value="1"/>
</dbReference>
<evidence type="ECO:0000313" key="9">
    <source>
        <dbReference type="EMBL" id="MDQ8207445.1"/>
    </source>
</evidence>
<dbReference type="PROSITE" id="PS51257">
    <property type="entry name" value="PROKAR_LIPOPROTEIN"/>
    <property type="match status" value="1"/>
</dbReference>
<evidence type="ECO:0000259" key="7">
    <source>
        <dbReference type="Pfam" id="PF25944"/>
    </source>
</evidence>
<dbReference type="Gene3D" id="2.40.50.100">
    <property type="match status" value="1"/>
</dbReference>
<dbReference type="SUPFAM" id="SSF111369">
    <property type="entry name" value="HlyD-like secretion proteins"/>
    <property type="match status" value="1"/>
</dbReference>
<dbReference type="Pfam" id="PF25917">
    <property type="entry name" value="BSH_RND"/>
    <property type="match status" value="1"/>
</dbReference>
<protein>
    <submittedName>
        <fullName evidence="9">Efflux RND transporter periplasmic adaptor subunit</fullName>
    </submittedName>
</protein>
<feature type="chain" id="PRO_5045606536" evidence="4">
    <location>
        <begin position="26"/>
        <end position="379"/>
    </location>
</feature>
<dbReference type="Gene3D" id="2.40.30.170">
    <property type="match status" value="1"/>
</dbReference>
<feature type="domain" description="Multidrug resistance protein MdtA-like alpha-helical hairpin" evidence="5">
    <location>
        <begin position="104"/>
        <end position="173"/>
    </location>
</feature>
<evidence type="ECO:0000313" key="10">
    <source>
        <dbReference type="Proteomes" id="UP001225316"/>
    </source>
</evidence>
<comment type="subcellular location">
    <subcellularLocation>
        <location evidence="1">Cell envelope</location>
    </subcellularLocation>
</comment>
<dbReference type="InterPro" id="IPR058627">
    <property type="entry name" value="MdtA-like_C"/>
</dbReference>
<keyword evidence="4" id="KW-0732">Signal</keyword>
<feature type="coiled-coil region" evidence="3">
    <location>
        <begin position="104"/>
        <end position="131"/>
    </location>
</feature>
<evidence type="ECO:0000256" key="4">
    <source>
        <dbReference type="SAM" id="SignalP"/>
    </source>
</evidence>
<keyword evidence="3" id="KW-0175">Coiled coil</keyword>
<dbReference type="RefSeq" id="WP_308949583.1">
    <property type="nucleotide sequence ID" value="NZ_JARXHW010000014.1"/>
</dbReference>
<evidence type="ECO:0000259" key="6">
    <source>
        <dbReference type="Pfam" id="PF25917"/>
    </source>
</evidence>
<dbReference type="Gene3D" id="2.40.420.20">
    <property type="match status" value="1"/>
</dbReference>
<dbReference type="Proteomes" id="UP001225316">
    <property type="component" value="Unassembled WGS sequence"/>
</dbReference>
<gene>
    <name evidence="9" type="ORF">QEH52_07990</name>
</gene>
<keyword evidence="10" id="KW-1185">Reference proteome</keyword>